<proteinExistence type="predicted"/>
<keyword evidence="2" id="KW-1185">Reference proteome</keyword>
<organism evidence="1 2">
    <name type="scientific">Chaetoceros tenuissimus</name>
    <dbReference type="NCBI Taxonomy" id="426638"/>
    <lineage>
        <taxon>Eukaryota</taxon>
        <taxon>Sar</taxon>
        <taxon>Stramenopiles</taxon>
        <taxon>Ochrophyta</taxon>
        <taxon>Bacillariophyta</taxon>
        <taxon>Coscinodiscophyceae</taxon>
        <taxon>Chaetocerotophycidae</taxon>
        <taxon>Chaetocerotales</taxon>
        <taxon>Chaetocerotaceae</taxon>
        <taxon>Chaetoceros</taxon>
    </lineage>
</organism>
<accession>A0AAD3D973</accession>
<evidence type="ECO:0000313" key="2">
    <source>
        <dbReference type="Proteomes" id="UP001054902"/>
    </source>
</evidence>
<dbReference type="EMBL" id="BLLK01000062">
    <property type="protein sequence ID" value="GFH58349.1"/>
    <property type="molecule type" value="Genomic_DNA"/>
</dbReference>
<name>A0AAD3D973_9STRA</name>
<comment type="caution">
    <text evidence="1">The sequence shown here is derived from an EMBL/GenBank/DDBJ whole genome shotgun (WGS) entry which is preliminary data.</text>
</comment>
<sequence length="126" mass="14702">MPSLILKKTWKIKPSGFSVKNEKNFSLHGSFDESLISTLTSSLVNLKLTHNANPLRFILDDAGHYKADLNHDFQKYHEEDAIVMIMDVLEIYGWKFVHQYDQELSSEKMNGSSYTKRELFLFQKEN</sequence>
<dbReference type="Proteomes" id="UP001054902">
    <property type="component" value="Unassembled WGS sequence"/>
</dbReference>
<protein>
    <submittedName>
        <fullName evidence="1">Uncharacterized protein</fullName>
    </submittedName>
</protein>
<reference evidence="1 2" key="1">
    <citation type="journal article" date="2021" name="Sci. Rep.">
        <title>The genome of the diatom Chaetoceros tenuissimus carries an ancient integrated fragment of an extant virus.</title>
        <authorList>
            <person name="Hongo Y."/>
            <person name="Kimura K."/>
            <person name="Takaki Y."/>
            <person name="Yoshida Y."/>
            <person name="Baba S."/>
            <person name="Kobayashi G."/>
            <person name="Nagasaki K."/>
            <person name="Hano T."/>
            <person name="Tomaru Y."/>
        </authorList>
    </citation>
    <scope>NUCLEOTIDE SEQUENCE [LARGE SCALE GENOMIC DNA]</scope>
    <source>
        <strain evidence="1 2">NIES-3715</strain>
    </source>
</reference>
<evidence type="ECO:0000313" key="1">
    <source>
        <dbReference type="EMBL" id="GFH58349.1"/>
    </source>
</evidence>
<dbReference type="AlphaFoldDB" id="A0AAD3D973"/>
<gene>
    <name evidence="1" type="ORF">CTEN210_14825</name>
</gene>